<dbReference type="InterPro" id="IPR043025">
    <property type="entry name" value="DRP_PD-(D/E)XK_dom"/>
</dbReference>
<name>A0A8H9L8L0_9DEIO</name>
<protein>
    <recommendedName>
        <fullName evidence="3">Restriction endonuclease</fullName>
    </recommendedName>
</protein>
<evidence type="ECO:0000313" key="2">
    <source>
        <dbReference type="Proteomes" id="UP000600547"/>
    </source>
</evidence>
<sequence length="155" mass="17688">MQLNDQLVTEYKSESQRARIMTEYWVGSHIACPRCQGTLTPLSNNARGADFSCANCTQRFQLKSYRGKSKSKLIGAEYRTTLKTHLSEDAPDLLVLRFQRDLTVNEVIHYRKDDICEHHILPRKPLGPNARRAGWQGCMLDLSSIPGTMIFPLIH</sequence>
<dbReference type="Pfam" id="PF06044">
    <property type="entry name" value="DpnI"/>
    <property type="match status" value="1"/>
</dbReference>
<evidence type="ECO:0000313" key="1">
    <source>
        <dbReference type="EMBL" id="GGM58757.1"/>
    </source>
</evidence>
<accession>A0A8H9L8L0</accession>
<evidence type="ECO:0008006" key="3">
    <source>
        <dbReference type="Google" id="ProtNLM"/>
    </source>
</evidence>
<keyword evidence="2" id="KW-1185">Reference proteome</keyword>
<organism evidence="1 2">
    <name type="scientific">Deinococcus arenae</name>
    <dbReference type="NCBI Taxonomy" id="1452751"/>
    <lineage>
        <taxon>Bacteria</taxon>
        <taxon>Thermotogati</taxon>
        <taxon>Deinococcota</taxon>
        <taxon>Deinococci</taxon>
        <taxon>Deinococcales</taxon>
        <taxon>Deinococcaceae</taxon>
        <taxon>Deinococcus</taxon>
    </lineage>
</organism>
<dbReference type="InterPro" id="IPR010324">
    <property type="entry name" value="DRP"/>
</dbReference>
<reference evidence="2" key="1">
    <citation type="journal article" date="2019" name="Int. J. Syst. Evol. Microbiol.">
        <title>The Global Catalogue of Microorganisms (GCM) 10K type strain sequencing project: providing services to taxonomists for standard genome sequencing and annotation.</title>
        <authorList>
            <consortium name="The Broad Institute Genomics Platform"/>
            <consortium name="The Broad Institute Genome Sequencing Center for Infectious Disease"/>
            <person name="Wu L."/>
            <person name="Ma J."/>
        </authorList>
    </citation>
    <scope>NUCLEOTIDE SEQUENCE [LARGE SCALE GENOMIC DNA]</scope>
    <source>
        <strain evidence="2">JCM 31047</strain>
    </source>
</reference>
<dbReference type="Proteomes" id="UP000600547">
    <property type="component" value="Unassembled WGS sequence"/>
</dbReference>
<gene>
    <name evidence="1" type="ORF">GCM10008956_37890</name>
</gene>
<comment type="caution">
    <text evidence="1">The sequence shown here is derived from an EMBL/GenBank/DDBJ whole genome shotgun (WGS) entry which is preliminary data.</text>
</comment>
<dbReference type="Gene3D" id="3.40.210.30">
    <property type="entry name" value="Dam replacing family, catalytic PD-(D/E)XK domain"/>
    <property type="match status" value="1"/>
</dbReference>
<dbReference type="AlphaFoldDB" id="A0A8H9L8L0"/>
<dbReference type="EMBL" id="BMQG01000026">
    <property type="protein sequence ID" value="GGM58757.1"/>
    <property type="molecule type" value="Genomic_DNA"/>
</dbReference>
<proteinExistence type="predicted"/>
<dbReference type="RefSeq" id="WP_162621225.1">
    <property type="nucleotide sequence ID" value="NZ_BMQG01000026.1"/>
</dbReference>